<name>A0ABX1ZT50_9BACL</name>
<sequence length="354" mass="38722">MMNNKKLVILIIFVLCAGCFHEKAPTPSPHITRSTVKEKRNAVLSMVQGDNIQVQDESAPKRNIPTKGITFVDELHGYGFTSGNGETTLMQTGDGGITWKVQKGLAPLTAPSSLSFLDYRTGWVLTKETNGQKSELRLTADGGQTWEVIAQDLPGLEGKNEVAFFRFFNRQTGLIAVRSDKDLILIRTQDGGITWLASNRIPMPGAGVITFLSSKEGWFMGAGASSSSGSNEKGKETVVLYHMTDGGTWEEAGKIATSLMPQALTFADASHGFALLQSNRQNPEQEQGRQLLRTSDGGKTWSQHTFPTAFQPLDASLQLSFLTSSSGWLWDARNVWKTKDGGLNWKLLLPQAVK</sequence>
<evidence type="ECO:0000313" key="2">
    <source>
        <dbReference type="Proteomes" id="UP000618579"/>
    </source>
</evidence>
<proteinExistence type="predicted"/>
<dbReference type="CDD" id="cd15482">
    <property type="entry name" value="Sialidase_non-viral"/>
    <property type="match status" value="1"/>
</dbReference>
<dbReference type="Gene3D" id="2.130.10.10">
    <property type="entry name" value="YVTN repeat-like/Quinoprotein amine dehydrogenase"/>
    <property type="match status" value="1"/>
</dbReference>
<evidence type="ECO:0008006" key="3">
    <source>
        <dbReference type="Google" id="ProtNLM"/>
    </source>
</evidence>
<comment type="caution">
    <text evidence="1">The sequence shown here is derived from an EMBL/GenBank/DDBJ whole genome shotgun (WGS) entry which is preliminary data.</text>
</comment>
<protein>
    <recommendedName>
        <fullName evidence="3">Photosynthesis system II assembly factor Ycf48/Hcf136-like domain-containing protein</fullName>
    </recommendedName>
</protein>
<dbReference type="InterPro" id="IPR036278">
    <property type="entry name" value="Sialidase_sf"/>
</dbReference>
<organism evidence="1 2">
    <name type="scientific">Paenibacillus planticolens</name>
    <dbReference type="NCBI Taxonomy" id="2654976"/>
    <lineage>
        <taxon>Bacteria</taxon>
        <taxon>Bacillati</taxon>
        <taxon>Bacillota</taxon>
        <taxon>Bacilli</taxon>
        <taxon>Bacillales</taxon>
        <taxon>Paenibacillaceae</taxon>
        <taxon>Paenibacillus</taxon>
    </lineage>
</organism>
<keyword evidence="2" id="KW-1185">Reference proteome</keyword>
<evidence type="ECO:0000313" key="1">
    <source>
        <dbReference type="EMBL" id="NOV03234.1"/>
    </source>
</evidence>
<dbReference type="PANTHER" id="PTHR47199:SF2">
    <property type="entry name" value="PHOTOSYSTEM II STABILITY_ASSEMBLY FACTOR HCF136, CHLOROPLASTIC"/>
    <property type="match status" value="1"/>
</dbReference>
<dbReference type="PANTHER" id="PTHR47199">
    <property type="entry name" value="PHOTOSYSTEM II STABILITY/ASSEMBLY FACTOR HCF136, CHLOROPLASTIC"/>
    <property type="match status" value="1"/>
</dbReference>
<dbReference type="EMBL" id="WHNZ01000061">
    <property type="protein sequence ID" value="NOV03234.1"/>
    <property type="molecule type" value="Genomic_DNA"/>
</dbReference>
<dbReference type="SUPFAM" id="SSF110296">
    <property type="entry name" value="Oligoxyloglucan reducing end-specific cellobiohydrolase"/>
    <property type="match status" value="1"/>
</dbReference>
<gene>
    <name evidence="1" type="ORF">GC097_24850</name>
</gene>
<dbReference type="SUPFAM" id="SSF50939">
    <property type="entry name" value="Sialidases"/>
    <property type="match status" value="1"/>
</dbReference>
<reference evidence="1 2" key="1">
    <citation type="submission" date="2019-10" db="EMBL/GenBank/DDBJ databases">
        <title>Description of Paenibacillus pedi sp. nov.</title>
        <authorList>
            <person name="Carlier A."/>
            <person name="Qi S."/>
        </authorList>
    </citation>
    <scope>NUCLEOTIDE SEQUENCE [LARGE SCALE GENOMIC DNA]</scope>
    <source>
        <strain evidence="1 2">LMG 31457</strain>
    </source>
</reference>
<accession>A0ABX1ZT50</accession>
<dbReference type="Proteomes" id="UP000618579">
    <property type="component" value="Unassembled WGS sequence"/>
</dbReference>
<dbReference type="InterPro" id="IPR015943">
    <property type="entry name" value="WD40/YVTN_repeat-like_dom_sf"/>
</dbReference>